<accession>A0A8C9KNE2</accession>
<reference evidence="1" key="2">
    <citation type="submission" date="2025-09" db="UniProtKB">
        <authorList>
            <consortium name="Ensembl"/>
        </authorList>
    </citation>
    <scope>IDENTIFICATION</scope>
</reference>
<dbReference type="Proteomes" id="UP000675900">
    <property type="component" value="Unassembled WGS sequence"/>
</dbReference>
<dbReference type="GeneTree" id="ENSGT00900000143497"/>
<evidence type="ECO:0000313" key="2">
    <source>
        <dbReference type="Proteomes" id="UP000675900"/>
    </source>
</evidence>
<proteinExistence type="predicted"/>
<sequence>MVVALGSRPSPTWLPEDCQVGPPAGELCVGEHHDTVLGGFVETKRSLLGRLDTLTDGVHPCDHFILAQVLAGLVVGRQALNTVSLEKSRAFLTRLPKSSWLCALALPTDTVPTVAADLAILGQARADVC</sequence>
<organism evidence="1 2">
    <name type="scientific">Panthera tigris altaica</name>
    <name type="common">Siberian tiger</name>
    <dbReference type="NCBI Taxonomy" id="74533"/>
    <lineage>
        <taxon>Eukaryota</taxon>
        <taxon>Metazoa</taxon>
        <taxon>Chordata</taxon>
        <taxon>Craniata</taxon>
        <taxon>Vertebrata</taxon>
        <taxon>Euteleostomi</taxon>
        <taxon>Mammalia</taxon>
        <taxon>Eutheria</taxon>
        <taxon>Laurasiatheria</taxon>
        <taxon>Carnivora</taxon>
        <taxon>Feliformia</taxon>
        <taxon>Felidae</taxon>
        <taxon>Pantherinae</taxon>
        <taxon>Panthera</taxon>
    </lineage>
</organism>
<evidence type="ECO:0000313" key="1">
    <source>
        <dbReference type="Ensembl" id="ENSPTIP00000024406.1"/>
    </source>
</evidence>
<protein>
    <submittedName>
        <fullName evidence="1">Uncharacterized protein</fullName>
    </submittedName>
</protein>
<name>A0A8C9KNE2_PANTA</name>
<dbReference type="Ensembl" id="ENSPTIT00000028886.1">
    <property type="protein sequence ID" value="ENSPTIP00000024406.1"/>
    <property type="gene ID" value="ENSPTIG00000020515.1"/>
</dbReference>
<keyword evidence="2" id="KW-1185">Reference proteome</keyword>
<dbReference type="AlphaFoldDB" id="A0A8C9KNE2"/>
<reference evidence="1" key="1">
    <citation type="submission" date="2025-08" db="UniProtKB">
        <authorList>
            <consortium name="Ensembl"/>
        </authorList>
    </citation>
    <scope>IDENTIFICATION</scope>
</reference>